<dbReference type="PANTHER" id="PTHR21315">
    <property type="entry name" value="APRATAXIN AND PNK-LIKE FACTOR-RELATED"/>
    <property type="match status" value="1"/>
</dbReference>
<dbReference type="GO" id="GO:0035861">
    <property type="term" value="C:site of double-strand break"/>
    <property type="evidence" value="ECO:0007669"/>
    <property type="project" value="TreeGrafter"/>
</dbReference>
<dbReference type="AlphaFoldDB" id="A0AAW2EPY3"/>
<feature type="region of interest" description="Disordered" evidence="1">
    <location>
        <begin position="290"/>
        <end position="312"/>
    </location>
</feature>
<evidence type="ECO:0000313" key="3">
    <source>
        <dbReference type="EMBL" id="KAL0105363.1"/>
    </source>
</evidence>
<dbReference type="GO" id="GO:0003906">
    <property type="term" value="F:DNA-(apurinic or apyrimidinic site) endonuclease activity"/>
    <property type="evidence" value="ECO:0007669"/>
    <property type="project" value="InterPro"/>
</dbReference>
<dbReference type="InterPro" id="IPR039253">
    <property type="entry name" value="APLF"/>
</dbReference>
<sequence length="399" mass="44276">MTKKLQIVRVDNDLVQKANLVIGNNIIGRTVATGCKDSQVQKHAVTINVSVNDEMTITPVAPCYMKSAGFTQWQPLKLGITVPIKPNDICSLLPDKCWFKIVSVTDTMENGDQASEREFNQEDANNEADSIRVCLLSSMEAPASPHQSLNDILHVKTANEHEDCPNKGDGEQGDVVTPPVAQIDSSSSPEENNMPATSSKMSTDSQNLIEPSVKHENNRKRKAKNINLINKTATNGESGKKIKWDCIAYFSSPAHAVPDESLAATADYQVKASNPDRVPREKCMYGPQCYRKNHNHKNNYSHPDDSDYDGIDDRQECPYGAKCYRKNPQHKTQFKHTTGHRRRRRAGTPLNPELVNNVSETDESSVEESVDESDYDPSVYTESSDDCDDKSESEDGTTG</sequence>
<accession>A0AAW2EPY3</accession>
<name>A0AAW2EPY3_9HYME</name>
<dbReference type="GO" id="GO:0008408">
    <property type="term" value="F:3'-5' exonuclease activity"/>
    <property type="evidence" value="ECO:0007669"/>
    <property type="project" value="InterPro"/>
</dbReference>
<organism evidence="3 4">
    <name type="scientific">Cardiocondyla obscurior</name>
    <dbReference type="NCBI Taxonomy" id="286306"/>
    <lineage>
        <taxon>Eukaryota</taxon>
        <taxon>Metazoa</taxon>
        <taxon>Ecdysozoa</taxon>
        <taxon>Arthropoda</taxon>
        <taxon>Hexapoda</taxon>
        <taxon>Insecta</taxon>
        <taxon>Pterygota</taxon>
        <taxon>Neoptera</taxon>
        <taxon>Endopterygota</taxon>
        <taxon>Hymenoptera</taxon>
        <taxon>Apocrita</taxon>
        <taxon>Aculeata</taxon>
        <taxon>Formicoidea</taxon>
        <taxon>Formicidae</taxon>
        <taxon>Myrmicinae</taxon>
        <taxon>Cardiocondyla</taxon>
    </lineage>
</organism>
<dbReference type="Proteomes" id="UP001430953">
    <property type="component" value="Unassembled WGS sequence"/>
</dbReference>
<keyword evidence="4" id="KW-1185">Reference proteome</keyword>
<feature type="compositionally biased region" description="Basic and acidic residues" evidence="1">
    <location>
        <begin position="160"/>
        <end position="170"/>
    </location>
</feature>
<dbReference type="GO" id="GO:0005634">
    <property type="term" value="C:nucleus"/>
    <property type="evidence" value="ECO:0007669"/>
    <property type="project" value="TreeGrafter"/>
</dbReference>
<feature type="compositionally biased region" description="Basic residues" evidence="1">
    <location>
        <begin position="328"/>
        <end position="346"/>
    </location>
</feature>
<feature type="domain" description="PBZ-type" evidence="2">
    <location>
        <begin position="314"/>
        <end position="338"/>
    </location>
</feature>
<feature type="region of interest" description="Disordered" evidence="1">
    <location>
        <begin position="328"/>
        <end position="399"/>
    </location>
</feature>
<protein>
    <recommendedName>
        <fullName evidence="2">PBZ-type domain-containing protein</fullName>
    </recommendedName>
</protein>
<gene>
    <name evidence="3" type="ORF">PUN28_016786</name>
</gene>
<dbReference type="CDD" id="cd22671">
    <property type="entry name" value="FHA_APTX-like"/>
    <property type="match status" value="1"/>
</dbReference>
<feature type="compositionally biased region" description="Polar residues" evidence="1">
    <location>
        <begin position="183"/>
        <end position="209"/>
    </location>
</feature>
<dbReference type="Pfam" id="PF10283">
    <property type="entry name" value="zf-CCHH"/>
    <property type="match status" value="2"/>
</dbReference>
<evidence type="ECO:0000259" key="2">
    <source>
        <dbReference type="Pfam" id="PF10283"/>
    </source>
</evidence>
<feature type="domain" description="PBZ-type" evidence="2">
    <location>
        <begin position="280"/>
        <end position="305"/>
    </location>
</feature>
<feature type="compositionally biased region" description="Acidic residues" evidence="1">
    <location>
        <begin position="383"/>
        <end position="399"/>
    </location>
</feature>
<reference evidence="3 4" key="1">
    <citation type="submission" date="2023-03" db="EMBL/GenBank/DDBJ databases">
        <title>High recombination rates correlate with genetic variation in Cardiocondyla obscurior ants.</title>
        <authorList>
            <person name="Errbii M."/>
        </authorList>
    </citation>
    <scope>NUCLEOTIDE SEQUENCE [LARGE SCALE GENOMIC DNA]</scope>
    <source>
        <strain evidence="3">Alpha-2009</strain>
        <tissue evidence="3">Whole body</tissue>
    </source>
</reference>
<dbReference type="EMBL" id="JADYXP020000019">
    <property type="protein sequence ID" value="KAL0105363.1"/>
    <property type="molecule type" value="Genomic_DNA"/>
</dbReference>
<dbReference type="PANTHER" id="PTHR21315:SF2">
    <property type="entry name" value="APRATAXIN AND PNK-LIKE FACTOR"/>
    <property type="match status" value="1"/>
</dbReference>
<dbReference type="Gene3D" id="2.60.200.20">
    <property type="match status" value="1"/>
</dbReference>
<feature type="region of interest" description="Disordered" evidence="1">
    <location>
        <begin position="160"/>
        <end position="210"/>
    </location>
</feature>
<proteinExistence type="predicted"/>
<feature type="compositionally biased region" description="Acidic residues" evidence="1">
    <location>
        <begin position="360"/>
        <end position="375"/>
    </location>
</feature>
<dbReference type="GO" id="GO:0006302">
    <property type="term" value="P:double-strand break repair"/>
    <property type="evidence" value="ECO:0007669"/>
    <property type="project" value="InterPro"/>
</dbReference>
<evidence type="ECO:0000256" key="1">
    <source>
        <dbReference type="SAM" id="MobiDB-lite"/>
    </source>
</evidence>
<dbReference type="InterPro" id="IPR019406">
    <property type="entry name" value="APLF_PBZ"/>
</dbReference>
<evidence type="ECO:0000313" key="4">
    <source>
        <dbReference type="Proteomes" id="UP001430953"/>
    </source>
</evidence>
<comment type="caution">
    <text evidence="3">The sequence shown here is derived from an EMBL/GenBank/DDBJ whole genome shotgun (WGS) entry which is preliminary data.</text>
</comment>